<dbReference type="EMBL" id="CALNXK010000237">
    <property type="protein sequence ID" value="CAH3178294.1"/>
    <property type="molecule type" value="Genomic_DNA"/>
</dbReference>
<evidence type="ECO:0000313" key="1">
    <source>
        <dbReference type="EMBL" id="CAH3178294.1"/>
    </source>
</evidence>
<accession>A0ABN8RFW6</accession>
<reference evidence="1 2" key="1">
    <citation type="submission" date="2022-05" db="EMBL/GenBank/DDBJ databases">
        <authorList>
            <consortium name="Genoscope - CEA"/>
            <person name="William W."/>
        </authorList>
    </citation>
    <scope>NUCLEOTIDE SEQUENCE [LARGE SCALE GENOMIC DNA]</scope>
</reference>
<gene>
    <name evidence="1" type="ORF">PLOB_00020263</name>
</gene>
<protein>
    <submittedName>
        <fullName evidence="1">Uncharacterized protein</fullName>
    </submittedName>
</protein>
<comment type="caution">
    <text evidence="1">The sequence shown here is derived from an EMBL/GenBank/DDBJ whole genome shotgun (WGS) entry which is preliminary data.</text>
</comment>
<keyword evidence="2" id="KW-1185">Reference proteome</keyword>
<dbReference type="Proteomes" id="UP001159405">
    <property type="component" value="Unassembled WGS sequence"/>
</dbReference>
<proteinExistence type="predicted"/>
<name>A0ABN8RFW6_9CNID</name>
<sequence length="59" mass="6905">MFKVVRFARKHGTLRADISDKNWFLHVRGWSCMALDADRCTCTCILGQMQMPQTDWIKS</sequence>
<organism evidence="1 2">
    <name type="scientific">Porites lobata</name>
    <dbReference type="NCBI Taxonomy" id="104759"/>
    <lineage>
        <taxon>Eukaryota</taxon>
        <taxon>Metazoa</taxon>
        <taxon>Cnidaria</taxon>
        <taxon>Anthozoa</taxon>
        <taxon>Hexacorallia</taxon>
        <taxon>Scleractinia</taxon>
        <taxon>Fungiina</taxon>
        <taxon>Poritidae</taxon>
        <taxon>Porites</taxon>
    </lineage>
</organism>
<evidence type="ECO:0000313" key="2">
    <source>
        <dbReference type="Proteomes" id="UP001159405"/>
    </source>
</evidence>